<proteinExistence type="predicted"/>
<evidence type="ECO:0000256" key="1">
    <source>
        <dbReference type="SAM" id="SignalP"/>
    </source>
</evidence>
<feature type="chain" id="PRO_5021274609" evidence="1">
    <location>
        <begin position="26"/>
        <end position="100"/>
    </location>
</feature>
<name>A0A4Y1R110_PRUDU</name>
<evidence type="ECO:0000313" key="2">
    <source>
        <dbReference type="EMBL" id="BBG97786.1"/>
    </source>
</evidence>
<sequence length="100" mass="10420">MPFFTALVAPALVLVLPLLNELSGSAVVGGDGGGELPAVENLPVHLTRRRDRVGARDELDEGDSAALAGLAVFEDRDSGDLAEVGEEGVEVRVGERIVEV</sequence>
<dbReference type="EMBL" id="AP019298">
    <property type="protein sequence ID" value="BBG97786.1"/>
    <property type="molecule type" value="Genomic_DNA"/>
</dbReference>
<keyword evidence="1" id="KW-0732">Signal</keyword>
<gene>
    <name evidence="2" type="ORF">Prudu_007014</name>
</gene>
<organism evidence="2">
    <name type="scientific">Prunus dulcis</name>
    <name type="common">Almond</name>
    <name type="synonym">Amygdalus dulcis</name>
    <dbReference type="NCBI Taxonomy" id="3755"/>
    <lineage>
        <taxon>Eukaryota</taxon>
        <taxon>Viridiplantae</taxon>
        <taxon>Streptophyta</taxon>
        <taxon>Embryophyta</taxon>
        <taxon>Tracheophyta</taxon>
        <taxon>Spermatophyta</taxon>
        <taxon>Magnoliopsida</taxon>
        <taxon>eudicotyledons</taxon>
        <taxon>Gunneridae</taxon>
        <taxon>Pentapetalae</taxon>
        <taxon>rosids</taxon>
        <taxon>fabids</taxon>
        <taxon>Rosales</taxon>
        <taxon>Rosaceae</taxon>
        <taxon>Amygdaloideae</taxon>
        <taxon>Amygdaleae</taxon>
        <taxon>Prunus</taxon>
    </lineage>
</organism>
<protein>
    <submittedName>
        <fullName evidence="2">RNA recognition motif and CCHC-type zinc finger domains containing protein</fullName>
    </submittedName>
</protein>
<dbReference type="AlphaFoldDB" id="A0A4Y1R110"/>
<reference evidence="2" key="1">
    <citation type="journal article" date="2019" name="Science">
        <title>Mutation of a bHLH transcription factor allowed almond domestication.</title>
        <authorList>
            <person name="Sanchez-Perez R."/>
            <person name="Pavan S."/>
            <person name="Mazzeo R."/>
            <person name="Moldovan C."/>
            <person name="Aiese Cigliano R."/>
            <person name="Del Cueto J."/>
            <person name="Ricciardi F."/>
            <person name="Lotti C."/>
            <person name="Ricciardi L."/>
            <person name="Dicenta F."/>
            <person name="Lopez-Marques R.L."/>
            <person name="Lindberg Moller B."/>
        </authorList>
    </citation>
    <scope>NUCLEOTIDE SEQUENCE</scope>
</reference>
<accession>A0A4Y1R110</accession>
<feature type="signal peptide" evidence="1">
    <location>
        <begin position="1"/>
        <end position="25"/>
    </location>
</feature>